<feature type="domain" description="Replicative helicase loading/DNA remodeling protein DnaB N-terminal winged helix" evidence="4">
    <location>
        <begin position="28"/>
        <end position="207"/>
    </location>
</feature>
<name>A0ABU6KBZ3_9BACI</name>
<evidence type="ECO:0000256" key="2">
    <source>
        <dbReference type="SAM" id="MobiDB-lite"/>
    </source>
</evidence>
<dbReference type="RefSeq" id="WP_327605544.1">
    <property type="nucleotide sequence ID" value="NZ_JARZFX010000001.1"/>
</dbReference>
<reference evidence="5 6" key="1">
    <citation type="journal article" date="2024" name="Int. J. Syst. Evol. Microbiol.">
        <title>Virgibacillus tibetensis sp. nov., isolated from salt lake on the Tibetan Plateau of China.</title>
        <authorList>
            <person name="Phurbu D."/>
            <person name="Liu Z.-X."/>
            <person name="Wang R."/>
            <person name="Zheng Y.-Y."/>
            <person name="Liu H.-C."/>
            <person name="Zhou Y.-G."/>
            <person name="Yu Y.-J."/>
            <person name="Li A.-H."/>
        </authorList>
    </citation>
    <scope>NUCLEOTIDE SEQUENCE [LARGE SCALE GENOMIC DNA]</scope>
    <source>
        <strain evidence="5 6">C22-A2</strain>
    </source>
</reference>
<dbReference type="Proteomes" id="UP001335737">
    <property type="component" value="Unassembled WGS sequence"/>
</dbReference>
<evidence type="ECO:0000313" key="5">
    <source>
        <dbReference type="EMBL" id="MEC5421969.1"/>
    </source>
</evidence>
<feature type="domain" description="DnaB/C C-terminal" evidence="3">
    <location>
        <begin position="311"/>
        <end position="376"/>
    </location>
</feature>
<dbReference type="EMBL" id="JARZFX010000001">
    <property type="protein sequence ID" value="MEC5421969.1"/>
    <property type="molecule type" value="Genomic_DNA"/>
</dbReference>
<dbReference type="Pfam" id="PF07261">
    <property type="entry name" value="DnaB_2"/>
    <property type="match status" value="1"/>
</dbReference>
<gene>
    <name evidence="5" type="ORF">QGM71_00485</name>
</gene>
<organism evidence="5 6">
    <name type="scientific">Virgibacillus tibetensis</name>
    <dbReference type="NCBI Taxonomy" id="3042313"/>
    <lineage>
        <taxon>Bacteria</taxon>
        <taxon>Bacillati</taxon>
        <taxon>Bacillota</taxon>
        <taxon>Bacilli</taxon>
        <taxon>Bacillales</taxon>
        <taxon>Bacillaceae</taxon>
        <taxon>Virgibacillus</taxon>
    </lineage>
</organism>
<dbReference type="InterPro" id="IPR058660">
    <property type="entry name" value="WHD_DnaB"/>
</dbReference>
<feature type="region of interest" description="Disordered" evidence="2">
    <location>
        <begin position="406"/>
        <end position="434"/>
    </location>
</feature>
<comment type="similarity">
    <text evidence="1">Belongs to the DnaB/DnaD family.</text>
</comment>
<comment type="caution">
    <text evidence="5">The sequence shown here is derived from an EMBL/GenBank/DDBJ whole genome shotgun (WGS) entry which is preliminary data.</text>
</comment>
<protein>
    <submittedName>
        <fullName evidence="5">DnaD domain protein</fullName>
    </submittedName>
</protein>
<keyword evidence="6" id="KW-1185">Reference proteome</keyword>
<dbReference type="Pfam" id="PF25888">
    <property type="entry name" value="WHD_DnaB"/>
    <property type="match status" value="1"/>
</dbReference>
<evidence type="ECO:0000259" key="3">
    <source>
        <dbReference type="Pfam" id="PF07261"/>
    </source>
</evidence>
<evidence type="ECO:0000256" key="1">
    <source>
        <dbReference type="ARBA" id="ARBA00093462"/>
    </source>
</evidence>
<evidence type="ECO:0000313" key="6">
    <source>
        <dbReference type="Proteomes" id="UP001335737"/>
    </source>
</evidence>
<proteinExistence type="inferred from homology"/>
<sequence length="453" mass="52319">MNMKFIGKILPVEGYCVLLKEYLPVDYAKSLTHLYQPLLGIQAVTLYQTLLHEIELQQSSVPQTHHTLMNYLNLPLDEIYQARLKLEGIGLLKTYEKSSVTNNFYTYELQSPFSPRGFFKDAMLTQLLYHHIGEDKFTTLKSHYFKQSTEELGENITVSFSDVFQTFKPAFTENAESAETQDDRSPVKENADFTWMEHMLKQRMIPVGKVLTGDNRKLISQMMVLYDLATYEVEKSVLWALTEDNLLNPEEFKTACHDLFKSKHYETPIQLTNKTSPQHQIDYKPTTKEEQLIQALETISPKQLLEDLSSGNQASTQDMKIIREVMTSQGLPSPVMNVLIHYVLLQSNMKLSKAYMEKIASHWSRANLKTAKEAMAFAKTEKESFQQRKAGRSNYNKKPVSTEIVPDWFKERKNKRQEPAATMKKQDTAKEQEEIEALLRQYSSSKKNSHLQG</sequence>
<evidence type="ECO:0000259" key="4">
    <source>
        <dbReference type="Pfam" id="PF25888"/>
    </source>
</evidence>
<accession>A0ABU6KBZ3</accession>
<dbReference type="InterPro" id="IPR006343">
    <property type="entry name" value="DnaB/C_C"/>
</dbReference>